<comment type="caution">
    <text evidence="1">The sequence shown here is derived from an EMBL/GenBank/DDBJ whole genome shotgun (WGS) entry which is preliminary data.</text>
</comment>
<keyword evidence="2" id="KW-1185">Reference proteome</keyword>
<organism evidence="1 2">
    <name type="scientific">Hyalomma asiaticum</name>
    <name type="common">Tick</name>
    <dbReference type="NCBI Taxonomy" id="266040"/>
    <lineage>
        <taxon>Eukaryota</taxon>
        <taxon>Metazoa</taxon>
        <taxon>Ecdysozoa</taxon>
        <taxon>Arthropoda</taxon>
        <taxon>Chelicerata</taxon>
        <taxon>Arachnida</taxon>
        <taxon>Acari</taxon>
        <taxon>Parasitiformes</taxon>
        <taxon>Ixodida</taxon>
        <taxon>Ixodoidea</taxon>
        <taxon>Ixodidae</taxon>
        <taxon>Hyalomminae</taxon>
        <taxon>Hyalomma</taxon>
    </lineage>
</organism>
<name>A0ACB7ST89_HYAAI</name>
<sequence length="116" mass="13017">MIRGTTAAPVKCSDDKRIRPSDDYSFRSSPLAPEFGADRLRRLHAKKPRVSLLSPSESRAASGRRWCTVHVRRVLSTRDDGLIDSVHIAFFSVGCELGYRHLQESEACMKSTPPME</sequence>
<reference evidence="1" key="1">
    <citation type="submission" date="2020-05" db="EMBL/GenBank/DDBJ databases">
        <title>Large-scale comparative analyses of tick genomes elucidate their genetic diversity and vector capacities.</title>
        <authorList>
            <person name="Jia N."/>
            <person name="Wang J."/>
            <person name="Shi W."/>
            <person name="Du L."/>
            <person name="Sun Y."/>
            <person name="Zhan W."/>
            <person name="Jiang J."/>
            <person name="Wang Q."/>
            <person name="Zhang B."/>
            <person name="Ji P."/>
            <person name="Sakyi L.B."/>
            <person name="Cui X."/>
            <person name="Yuan T."/>
            <person name="Jiang B."/>
            <person name="Yang W."/>
            <person name="Lam T.T.-Y."/>
            <person name="Chang Q."/>
            <person name="Ding S."/>
            <person name="Wang X."/>
            <person name="Zhu J."/>
            <person name="Ruan X."/>
            <person name="Zhao L."/>
            <person name="Wei J."/>
            <person name="Que T."/>
            <person name="Du C."/>
            <person name="Cheng J."/>
            <person name="Dai P."/>
            <person name="Han X."/>
            <person name="Huang E."/>
            <person name="Gao Y."/>
            <person name="Liu J."/>
            <person name="Shao H."/>
            <person name="Ye R."/>
            <person name="Li L."/>
            <person name="Wei W."/>
            <person name="Wang X."/>
            <person name="Wang C."/>
            <person name="Yang T."/>
            <person name="Huo Q."/>
            <person name="Li W."/>
            <person name="Guo W."/>
            <person name="Chen H."/>
            <person name="Zhou L."/>
            <person name="Ni X."/>
            <person name="Tian J."/>
            <person name="Zhou Y."/>
            <person name="Sheng Y."/>
            <person name="Liu T."/>
            <person name="Pan Y."/>
            <person name="Xia L."/>
            <person name="Li J."/>
            <person name="Zhao F."/>
            <person name="Cao W."/>
        </authorList>
    </citation>
    <scope>NUCLEOTIDE SEQUENCE</scope>
    <source>
        <strain evidence="1">Hyas-2018</strain>
    </source>
</reference>
<gene>
    <name evidence="1" type="ORF">HPB50_025785</name>
</gene>
<evidence type="ECO:0000313" key="2">
    <source>
        <dbReference type="Proteomes" id="UP000821845"/>
    </source>
</evidence>
<protein>
    <submittedName>
        <fullName evidence="1">Uncharacterized protein</fullName>
    </submittedName>
</protein>
<dbReference type="Proteomes" id="UP000821845">
    <property type="component" value="Chromosome 3"/>
</dbReference>
<proteinExistence type="predicted"/>
<evidence type="ECO:0000313" key="1">
    <source>
        <dbReference type="EMBL" id="KAH6937139.1"/>
    </source>
</evidence>
<accession>A0ACB7ST89</accession>
<dbReference type="EMBL" id="CM023483">
    <property type="protein sequence ID" value="KAH6937139.1"/>
    <property type="molecule type" value="Genomic_DNA"/>
</dbReference>